<evidence type="ECO:0000259" key="2">
    <source>
        <dbReference type="Pfam" id="PF07859"/>
    </source>
</evidence>
<dbReference type="AlphaFoldDB" id="A0A162IUW0"/>
<evidence type="ECO:0000313" key="4">
    <source>
        <dbReference type="Proteomes" id="UP000078544"/>
    </source>
</evidence>
<evidence type="ECO:0000313" key="3">
    <source>
        <dbReference type="EMBL" id="KZZ98742.1"/>
    </source>
</evidence>
<comment type="caution">
    <text evidence="3">The sequence shown here is derived from an EMBL/GenBank/DDBJ whole genome shotgun (WGS) entry which is preliminary data.</text>
</comment>
<accession>A0A162IUW0</accession>
<gene>
    <name evidence="3" type="ORF">AAL_03260</name>
</gene>
<proteinExistence type="predicted"/>
<dbReference type="Gene3D" id="3.40.50.1820">
    <property type="entry name" value="alpha/beta hydrolase"/>
    <property type="match status" value="1"/>
</dbReference>
<keyword evidence="1 3" id="KW-0378">Hydrolase</keyword>
<dbReference type="SUPFAM" id="SSF53474">
    <property type="entry name" value="alpha/beta-Hydrolases"/>
    <property type="match status" value="1"/>
</dbReference>
<keyword evidence="4" id="KW-1185">Reference proteome</keyword>
<evidence type="ECO:0000256" key="1">
    <source>
        <dbReference type="ARBA" id="ARBA00022801"/>
    </source>
</evidence>
<dbReference type="InterPro" id="IPR029058">
    <property type="entry name" value="AB_hydrolase_fold"/>
</dbReference>
<dbReference type="Proteomes" id="UP000078544">
    <property type="component" value="Unassembled WGS sequence"/>
</dbReference>
<organism evidence="3 4">
    <name type="scientific">Moelleriella libera RCEF 2490</name>
    <dbReference type="NCBI Taxonomy" id="1081109"/>
    <lineage>
        <taxon>Eukaryota</taxon>
        <taxon>Fungi</taxon>
        <taxon>Dikarya</taxon>
        <taxon>Ascomycota</taxon>
        <taxon>Pezizomycotina</taxon>
        <taxon>Sordariomycetes</taxon>
        <taxon>Hypocreomycetidae</taxon>
        <taxon>Hypocreales</taxon>
        <taxon>Clavicipitaceae</taxon>
        <taxon>Moelleriella</taxon>
    </lineage>
</organism>
<dbReference type="PANTHER" id="PTHR48081">
    <property type="entry name" value="AB HYDROLASE SUPERFAMILY PROTEIN C4A8.06C"/>
    <property type="match status" value="1"/>
</dbReference>
<protein>
    <submittedName>
        <fullName evidence="3">Alpha/beta hydrolase fold-3</fullName>
    </submittedName>
</protein>
<reference evidence="3 4" key="1">
    <citation type="journal article" date="2016" name="Genome Biol. Evol.">
        <title>Divergent and convergent evolution of fungal pathogenicity.</title>
        <authorList>
            <person name="Shang Y."/>
            <person name="Xiao G."/>
            <person name="Zheng P."/>
            <person name="Cen K."/>
            <person name="Zhan S."/>
            <person name="Wang C."/>
        </authorList>
    </citation>
    <scope>NUCLEOTIDE SEQUENCE [LARGE SCALE GENOMIC DNA]</scope>
    <source>
        <strain evidence="3 4">RCEF 2490</strain>
    </source>
</reference>
<dbReference type="EMBL" id="AZGY01000005">
    <property type="protein sequence ID" value="KZZ98742.1"/>
    <property type="molecule type" value="Genomic_DNA"/>
</dbReference>
<dbReference type="GO" id="GO:0016787">
    <property type="term" value="F:hydrolase activity"/>
    <property type="evidence" value="ECO:0007669"/>
    <property type="project" value="UniProtKB-KW"/>
</dbReference>
<dbReference type="STRING" id="1081109.A0A162IUW0"/>
<dbReference type="InterPro" id="IPR050300">
    <property type="entry name" value="GDXG_lipolytic_enzyme"/>
</dbReference>
<dbReference type="Pfam" id="PF07859">
    <property type="entry name" value="Abhydrolase_3"/>
    <property type="match status" value="1"/>
</dbReference>
<dbReference type="OrthoDB" id="2152029at2759"/>
<feature type="domain" description="Alpha/beta hydrolase fold-3" evidence="2">
    <location>
        <begin position="36"/>
        <end position="254"/>
    </location>
</feature>
<sequence length="282" mass="30789">MYKHYTRYYRIKPETVDLGDGAQGHWLGDKSAKNVLIWYHGGGFCLPATIGHFTFLDGLVKSSREAGKDLAVFMLTYTLAPGAAYPTQLRQAVHGFSYIVKKTGRKPSQVLIGGDSAGGNLTMGVLSHLTHVHPSIPELKIEEPILGAIGIAPWTLVGEDHSSRDIYSGGDLITPAVDKPWSTAFLGDAKKDYFTSASTAPQSWFEGFPVQHVLLCGGGHEILLPVIEDLAEKLQIQAALPNVELFIGPRECHVAPVYNVYVGDYTETSQGKKVKAWLKEIL</sequence>
<name>A0A162IUW0_9HYPO</name>
<dbReference type="PANTHER" id="PTHR48081:SF21">
    <property type="entry name" value="LIPASE_THIOESTERASE FAMILY PROTEIN (AFU_ORTHOLOGUE AFUA_8G02590)"/>
    <property type="match status" value="1"/>
</dbReference>
<dbReference type="InterPro" id="IPR013094">
    <property type="entry name" value="AB_hydrolase_3"/>
</dbReference>